<gene>
    <name evidence="6" type="ORF">OA57_04240</name>
</gene>
<keyword evidence="4" id="KW-0460">Magnesium</keyword>
<dbReference type="RefSeq" id="WP_034613946.1">
    <property type="nucleotide sequence ID" value="NZ_JSUM01000006.1"/>
</dbReference>
<comment type="cofactor">
    <cofactor evidence="1">
        <name>Mg(2+)</name>
        <dbReference type="ChEBI" id="CHEBI:18420"/>
    </cofactor>
</comment>
<dbReference type="SFLD" id="SFLDG01129">
    <property type="entry name" value="C1.5:_HAD__Beta-PGM__Phosphata"/>
    <property type="match status" value="1"/>
</dbReference>
<dbReference type="Gene3D" id="3.40.50.1000">
    <property type="entry name" value="HAD superfamily/HAD-like"/>
    <property type="match status" value="1"/>
</dbReference>
<keyword evidence="3" id="KW-0479">Metal-binding</keyword>
<dbReference type="InterPro" id="IPR023198">
    <property type="entry name" value="PGP-like_dom2"/>
</dbReference>
<evidence type="ECO:0000256" key="1">
    <source>
        <dbReference type="ARBA" id="ARBA00001946"/>
    </source>
</evidence>
<dbReference type="SUPFAM" id="SSF56784">
    <property type="entry name" value="HAD-like"/>
    <property type="match status" value="1"/>
</dbReference>
<dbReference type="Pfam" id="PF13419">
    <property type="entry name" value="HAD_2"/>
    <property type="match status" value="1"/>
</dbReference>
<dbReference type="PRINTS" id="PR00413">
    <property type="entry name" value="HADHALOGNASE"/>
</dbReference>
<evidence type="ECO:0000256" key="5">
    <source>
        <dbReference type="ARBA" id="ARBA00023277"/>
    </source>
</evidence>
<dbReference type="OrthoDB" id="9800058at2"/>
<proteinExistence type="inferred from homology"/>
<protein>
    <submittedName>
        <fullName evidence="6">Phosphatase</fullName>
    </submittedName>
</protein>
<evidence type="ECO:0000313" key="7">
    <source>
        <dbReference type="Proteomes" id="UP000030380"/>
    </source>
</evidence>
<dbReference type="PANTHER" id="PTHR46193:SF18">
    <property type="entry name" value="HEXITOL PHOSPHATASE B"/>
    <property type="match status" value="1"/>
</dbReference>
<dbReference type="EMBL" id="JSUM01000006">
    <property type="protein sequence ID" value="KGQ70605.1"/>
    <property type="molecule type" value="Genomic_DNA"/>
</dbReference>
<accession>A0A0A3AU74</accession>
<dbReference type="NCBIfam" id="NF008087">
    <property type="entry name" value="PRK10826.1"/>
    <property type="match status" value="1"/>
</dbReference>
<dbReference type="InterPro" id="IPR023214">
    <property type="entry name" value="HAD_sf"/>
</dbReference>
<dbReference type="InterPro" id="IPR036412">
    <property type="entry name" value="HAD-like_sf"/>
</dbReference>
<dbReference type="Proteomes" id="UP000030380">
    <property type="component" value="Unassembled WGS sequence"/>
</dbReference>
<dbReference type="NCBIfam" id="TIGR01509">
    <property type="entry name" value="HAD-SF-IA-v3"/>
    <property type="match status" value="1"/>
</dbReference>
<dbReference type="STRING" id="505317.OA57_04240"/>
<comment type="similarity">
    <text evidence="2">Belongs to the HAD-like hydrolase superfamily. CbbY/CbbZ/Gph/YieH family.</text>
</comment>
<name>A0A0A3AU74_9PAST</name>
<dbReference type="Gene3D" id="1.10.150.240">
    <property type="entry name" value="Putative phosphatase, domain 2"/>
    <property type="match status" value="1"/>
</dbReference>
<dbReference type="SFLD" id="SFLDG01135">
    <property type="entry name" value="C1.5.6:_HAD__Beta-PGM__Phospha"/>
    <property type="match status" value="1"/>
</dbReference>
<dbReference type="InterPro" id="IPR006439">
    <property type="entry name" value="HAD-SF_hydro_IA"/>
</dbReference>
<dbReference type="InterPro" id="IPR041492">
    <property type="entry name" value="HAD_2"/>
</dbReference>
<dbReference type="InterPro" id="IPR051600">
    <property type="entry name" value="Beta-PGM-like"/>
</dbReference>
<dbReference type="SFLD" id="SFLDS00003">
    <property type="entry name" value="Haloacid_Dehalogenase"/>
    <property type="match status" value="1"/>
</dbReference>
<evidence type="ECO:0000256" key="4">
    <source>
        <dbReference type="ARBA" id="ARBA00022842"/>
    </source>
</evidence>
<keyword evidence="7" id="KW-1185">Reference proteome</keyword>
<evidence type="ECO:0000313" key="6">
    <source>
        <dbReference type="EMBL" id="KGQ70605.1"/>
    </source>
</evidence>
<comment type="caution">
    <text evidence="6">The sequence shown here is derived from an EMBL/GenBank/DDBJ whole genome shotgun (WGS) entry which is preliminary data.</text>
</comment>
<reference evidence="6 7" key="1">
    <citation type="submission" date="2014-11" db="EMBL/GenBank/DDBJ databases">
        <title>Draft genome sequence of Chelonobacter oris 1662T, associated with respiratory disease in Hermann's Tortoises.</title>
        <authorList>
            <person name="Kudirkiene E."/>
            <person name="Hansen M.J."/>
            <person name="Bojesen A.M."/>
        </authorList>
    </citation>
    <scope>NUCLEOTIDE SEQUENCE [LARGE SCALE GENOMIC DNA]</scope>
    <source>
        <strain evidence="6 7">1662</strain>
    </source>
</reference>
<dbReference type="AlphaFoldDB" id="A0A0A3AU74"/>
<dbReference type="NCBIfam" id="TIGR01549">
    <property type="entry name" value="HAD-SF-IA-v1"/>
    <property type="match status" value="1"/>
</dbReference>
<sequence length="222" mass="24555">MTISAVIFDMDGVLIDSEPLWQHAAIEYFNRLGLSVTAADMQQMTGVPADDVVRHLYRRYGAAPLSVEEATEQYHQAATALILQRQPLFPGVKPLLARLAQRNVKMAIASASPLYLLESITQKCGIRHYFSAIASATELHYNKPHPAVYLHAADLLGVEPHFAVGIEDSVTGMTAVKAASMCCIVLPSAAEEHDPRWALADYKCRSLEDIDEAFLDRLIQHR</sequence>
<organism evidence="6 7">
    <name type="scientific">Chelonobacter oris</name>
    <dbReference type="NCBI Taxonomy" id="505317"/>
    <lineage>
        <taxon>Bacteria</taxon>
        <taxon>Pseudomonadati</taxon>
        <taxon>Pseudomonadota</taxon>
        <taxon>Gammaproteobacteria</taxon>
        <taxon>Pasteurellales</taxon>
        <taxon>Pasteurellaceae</taxon>
        <taxon>Chelonobacter</taxon>
    </lineage>
</organism>
<dbReference type="GO" id="GO:0046872">
    <property type="term" value="F:metal ion binding"/>
    <property type="evidence" value="ECO:0007669"/>
    <property type="project" value="UniProtKB-KW"/>
</dbReference>
<evidence type="ECO:0000256" key="3">
    <source>
        <dbReference type="ARBA" id="ARBA00022723"/>
    </source>
</evidence>
<keyword evidence="5" id="KW-0119">Carbohydrate metabolism</keyword>
<dbReference type="PANTHER" id="PTHR46193">
    <property type="entry name" value="6-PHOSPHOGLUCONATE PHOSPHATASE"/>
    <property type="match status" value="1"/>
</dbReference>
<evidence type="ECO:0000256" key="2">
    <source>
        <dbReference type="ARBA" id="ARBA00006171"/>
    </source>
</evidence>
<dbReference type="GO" id="GO:0003824">
    <property type="term" value="F:catalytic activity"/>
    <property type="evidence" value="ECO:0007669"/>
    <property type="project" value="UniProtKB-ARBA"/>
</dbReference>